<keyword evidence="1" id="KW-0732">Signal</keyword>
<dbReference type="RefSeq" id="WP_106609483.1">
    <property type="nucleotide sequence ID" value="NZ_PYGJ01000012.1"/>
</dbReference>
<evidence type="ECO:0000256" key="1">
    <source>
        <dbReference type="SAM" id="SignalP"/>
    </source>
</evidence>
<organism evidence="2 3">
    <name type="scientific">Shimia abyssi</name>
    <dbReference type="NCBI Taxonomy" id="1662395"/>
    <lineage>
        <taxon>Bacteria</taxon>
        <taxon>Pseudomonadati</taxon>
        <taxon>Pseudomonadota</taxon>
        <taxon>Alphaproteobacteria</taxon>
        <taxon>Rhodobacterales</taxon>
        <taxon>Roseobacteraceae</taxon>
    </lineage>
</organism>
<accession>A0A2P8F8U5</accession>
<evidence type="ECO:0000313" key="2">
    <source>
        <dbReference type="EMBL" id="PSL18156.1"/>
    </source>
</evidence>
<gene>
    <name evidence="2" type="ORF">CLV88_11280</name>
</gene>
<dbReference type="OrthoDB" id="7679320at2"/>
<dbReference type="AlphaFoldDB" id="A0A2P8F8U5"/>
<dbReference type="EMBL" id="PYGJ01000012">
    <property type="protein sequence ID" value="PSL18156.1"/>
    <property type="molecule type" value="Genomic_DNA"/>
</dbReference>
<evidence type="ECO:0000313" key="3">
    <source>
        <dbReference type="Proteomes" id="UP000240418"/>
    </source>
</evidence>
<feature type="signal peptide" evidence="1">
    <location>
        <begin position="1"/>
        <end position="16"/>
    </location>
</feature>
<keyword evidence="3" id="KW-1185">Reference proteome</keyword>
<comment type="caution">
    <text evidence="2">The sequence shown here is derived from an EMBL/GenBank/DDBJ whole genome shotgun (WGS) entry which is preliminary data.</text>
</comment>
<name>A0A2P8F8U5_9RHOB</name>
<evidence type="ECO:0008006" key="4">
    <source>
        <dbReference type="Google" id="ProtNLM"/>
    </source>
</evidence>
<reference evidence="2 3" key="1">
    <citation type="submission" date="2018-03" db="EMBL/GenBank/DDBJ databases">
        <title>Genomic Encyclopedia of Archaeal and Bacterial Type Strains, Phase II (KMG-II): from individual species to whole genera.</title>
        <authorList>
            <person name="Goeker M."/>
        </authorList>
    </citation>
    <scope>NUCLEOTIDE SEQUENCE [LARGE SCALE GENOMIC DNA]</scope>
    <source>
        <strain evidence="2 3">DSM 100673</strain>
    </source>
</reference>
<protein>
    <recommendedName>
        <fullName evidence="4">Excinuclease ABC subunit B</fullName>
    </recommendedName>
</protein>
<feature type="chain" id="PRO_5015124685" description="Excinuclease ABC subunit B" evidence="1">
    <location>
        <begin position="17"/>
        <end position="140"/>
    </location>
</feature>
<proteinExistence type="predicted"/>
<sequence>MRTLLLALALTTPAHAWQATVGDICTLSHATDDAEIFLTFDPTQPLYTLTVTLNTTTWAEAPWFAMRFDGPSRIDISTGRHAINGATLSVADRGFGNVLDGLEFNDTALAFTENQVAVFPLAGAAPEVRTFRECQANFLS</sequence>
<dbReference type="Proteomes" id="UP000240418">
    <property type="component" value="Unassembled WGS sequence"/>
</dbReference>